<evidence type="ECO:0000313" key="1">
    <source>
        <dbReference type="EMBL" id="SVC32021.1"/>
    </source>
</evidence>
<sequence>MSLQDISLKLAGDTVRWVTAPPFELEERSRMSKGYSNNNSALNMSIHSGTHIDAPFHFVAEGLTIDELPLDRFIGAALVFEVDPEKYITKNHVESIKLDDATRVLFKTRNSE</sequence>
<gene>
    <name evidence="1" type="ORF">METZ01_LOCUS284875</name>
</gene>
<dbReference type="GO" id="GO:0019441">
    <property type="term" value="P:L-tryptophan catabolic process to kynurenine"/>
    <property type="evidence" value="ECO:0007669"/>
    <property type="project" value="InterPro"/>
</dbReference>
<dbReference type="SUPFAM" id="SSF102198">
    <property type="entry name" value="Putative cyclase"/>
    <property type="match status" value="1"/>
</dbReference>
<dbReference type="EMBL" id="UINC01084934">
    <property type="protein sequence ID" value="SVC32021.1"/>
    <property type="molecule type" value="Genomic_DNA"/>
</dbReference>
<feature type="non-terminal residue" evidence="1">
    <location>
        <position position="112"/>
    </location>
</feature>
<accession>A0A382LAX3</accession>
<dbReference type="PANTHER" id="PTHR31118:SF32">
    <property type="entry name" value="KYNURENINE FORMAMIDASE"/>
    <property type="match status" value="1"/>
</dbReference>
<organism evidence="1">
    <name type="scientific">marine metagenome</name>
    <dbReference type="NCBI Taxonomy" id="408172"/>
    <lineage>
        <taxon>unclassified sequences</taxon>
        <taxon>metagenomes</taxon>
        <taxon>ecological metagenomes</taxon>
    </lineage>
</organism>
<protein>
    <recommendedName>
        <fullName evidence="2">Cyclase family protein</fullName>
    </recommendedName>
</protein>
<dbReference type="GO" id="GO:0004061">
    <property type="term" value="F:arylformamidase activity"/>
    <property type="evidence" value="ECO:0007669"/>
    <property type="project" value="InterPro"/>
</dbReference>
<reference evidence="1" key="1">
    <citation type="submission" date="2018-05" db="EMBL/GenBank/DDBJ databases">
        <authorList>
            <person name="Lanie J.A."/>
            <person name="Ng W.-L."/>
            <person name="Kazmierczak K.M."/>
            <person name="Andrzejewski T.M."/>
            <person name="Davidsen T.M."/>
            <person name="Wayne K.J."/>
            <person name="Tettelin H."/>
            <person name="Glass J.I."/>
            <person name="Rusch D."/>
            <person name="Podicherti R."/>
            <person name="Tsui H.-C.T."/>
            <person name="Winkler M.E."/>
        </authorList>
    </citation>
    <scope>NUCLEOTIDE SEQUENCE</scope>
</reference>
<dbReference type="InterPro" id="IPR037175">
    <property type="entry name" value="KFase_sf"/>
</dbReference>
<dbReference type="AlphaFoldDB" id="A0A382LAX3"/>
<proteinExistence type="predicted"/>
<dbReference type="PANTHER" id="PTHR31118">
    <property type="entry name" value="CYCLASE-LIKE PROTEIN 2"/>
    <property type="match status" value="1"/>
</dbReference>
<dbReference type="InterPro" id="IPR007325">
    <property type="entry name" value="KFase/CYL"/>
</dbReference>
<evidence type="ECO:0008006" key="2">
    <source>
        <dbReference type="Google" id="ProtNLM"/>
    </source>
</evidence>
<dbReference type="Gene3D" id="3.50.30.50">
    <property type="entry name" value="Putative cyclase"/>
    <property type="match status" value="1"/>
</dbReference>
<dbReference type="Pfam" id="PF04199">
    <property type="entry name" value="Cyclase"/>
    <property type="match status" value="1"/>
</dbReference>
<name>A0A382LAX3_9ZZZZ</name>